<protein>
    <recommendedName>
        <fullName evidence="3">Tetratricopeptide repeat-containing protein</fullName>
    </recommendedName>
</protein>
<evidence type="ECO:0000313" key="1">
    <source>
        <dbReference type="EMBL" id="SEM35217.1"/>
    </source>
</evidence>
<dbReference type="AlphaFoldDB" id="A0A1H7XPV6"/>
<name>A0A1H7XPV6_9ACTN</name>
<dbReference type="OrthoDB" id="56388at2"/>
<dbReference type="EMBL" id="FOBF01000012">
    <property type="protein sequence ID" value="SEM35217.1"/>
    <property type="molecule type" value="Genomic_DNA"/>
</dbReference>
<sequence>MTEAYQVYRMLADAWDLPYGEARTVLLEGALRAAEDLRDPKLVIQARLDLTRAYQHGGEPVKAFATFTRNLAAYDAEPGSFEERQVRGLLWQFKWIMGSIRRFPEIPLRRALDALDDMERRYRQAGGLLHAVYAARCGMARHLGDDEGLAEWFHRWHVQPRDDLSDCQACDIGARASALACLGRDEEAVALAAPVVSGTFTCSSQPQGILTAMLPIYLRTSRPEEAAEAHRKAYRLCQGDLASLDDLGEHLAFCARTGNEARGLEILQRELPLLDRPPSPGHAQPFMVGAALVLRRLEETGHGGLTVLRGGREVPVPELRAAMEAGAREIAARFDARNGTDVHTRRLEADLAAPPMTRPLPLLPGDA</sequence>
<dbReference type="Proteomes" id="UP000198953">
    <property type="component" value="Unassembled WGS sequence"/>
</dbReference>
<organism evidence="1 2">
    <name type="scientific">Nonomuraea pusilla</name>
    <dbReference type="NCBI Taxonomy" id="46177"/>
    <lineage>
        <taxon>Bacteria</taxon>
        <taxon>Bacillati</taxon>
        <taxon>Actinomycetota</taxon>
        <taxon>Actinomycetes</taxon>
        <taxon>Streptosporangiales</taxon>
        <taxon>Streptosporangiaceae</taxon>
        <taxon>Nonomuraea</taxon>
    </lineage>
</organism>
<reference evidence="1 2" key="1">
    <citation type="submission" date="2016-10" db="EMBL/GenBank/DDBJ databases">
        <authorList>
            <person name="de Groot N.N."/>
        </authorList>
    </citation>
    <scope>NUCLEOTIDE SEQUENCE [LARGE SCALE GENOMIC DNA]</scope>
    <source>
        <strain evidence="1 2">DSM 43357</strain>
    </source>
</reference>
<dbReference type="RefSeq" id="WP_091103029.1">
    <property type="nucleotide sequence ID" value="NZ_FOBF01000012.1"/>
</dbReference>
<proteinExistence type="predicted"/>
<gene>
    <name evidence="1" type="ORF">SAMN05660976_04893</name>
</gene>
<keyword evidence="2" id="KW-1185">Reference proteome</keyword>
<evidence type="ECO:0008006" key="3">
    <source>
        <dbReference type="Google" id="ProtNLM"/>
    </source>
</evidence>
<evidence type="ECO:0000313" key="2">
    <source>
        <dbReference type="Proteomes" id="UP000198953"/>
    </source>
</evidence>
<accession>A0A1H7XPV6</accession>
<dbReference type="STRING" id="46177.SAMN05660976_04893"/>